<protein>
    <submittedName>
        <fullName evidence="2">Uncharacterized protein</fullName>
    </submittedName>
</protein>
<name>A0ABP0BFB6_9PEZI</name>
<dbReference type="Pfam" id="PF20162">
    <property type="entry name" value="Etd1"/>
    <property type="match status" value="1"/>
</dbReference>
<dbReference type="InterPro" id="IPR045342">
    <property type="entry name" value="Etd1"/>
</dbReference>
<sequence length="907" mass="98249">MNFSSPTSWMSKTGSIRRPKRSTEYPPNASLTGSLRMNKKLAAAAAVAAGPNGPNPNGLNVPSSGKRHVSAPVSGSRPSSAQAHYQPFQTRSASSSSASGQLAANVTSSGGSAVYKENHVPVHQGFATLPRSFPLVPRNRDVSEERSSTLVGSDLELRGFASSGDDDDTDFKSDTIFDSVRTVASTRLRSTDTPIESMFDESPPSTAGNGKAKRLSIQEILGQAWDSDTRIMEEEDEGFSTPMRTIPATQERSLTPASVMRHFDEDYEPEPENNHHGFVDTEANSILAPTTADTERDANFSSVHEVDFSRPSLEDDDDDDDDWARIDDSGVTNHLSPPSRSLHNSFREMGGLMFGNGSGLGSSSSFSRHQRPALGLISGNGGLDPSNQHDGFIAGGHERPRSTLFDWSESTVHLDKIDSDGHSPRPKTVHGKQELDLRNGRPANRKGPAVAHVRSQSVPVNADPVTEGAKPATSKFGTWASSGPKNASEDWDDDFDFGTNHGDDEVNDNDLSGFDVDEEHAFGQSSTLRSSKGPGSSFAMIVPASIQATQPTVKAHSGQIRELSLLVNGLKRLCRHARDLNIVDESPALWKEAENIIALASPDEDLSSEATASKTARTTDAADLAAEAASSTATPAKTSAVESASDVPRASIEFDVSNVEEQYLSSRFDSETLDSETRDSFDDDEDDPFDTSDFAQAPSTPSPPEMSRTAVVRERPNTRRRSVFSPDDDIFGGGWPQVEDKAHSPVRHEAKEALRRPQTPNRFTTTNETPDSAMIESIMEAMQQQRSASAPIRKSPVKQSSTSELFFNTNTLQELVKRANTLFHTLSDIVRRAELFTQSPAVTPRHDRLNRCEDGSPAFTRVFTDPSSPSKRLPKSHSGNSVARGSPALESPSTNRVSQRLQMMTVS</sequence>
<feature type="compositionally biased region" description="Polar residues" evidence="1">
    <location>
        <begin position="475"/>
        <end position="485"/>
    </location>
</feature>
<feature type="compositionally biased region" description="Polar residues" evidence="1">
    <location>
        <begin position="891"/>
        <end position="907"/>
    </location>
</feature>
<evidence type="ECO:0000313" key="2">
    <source>
        <dbReference type="EMBL" id="CAK7218175.1"/>
    </source>
</evidence>
<evidence type="ECO:0000256" key="1">
    <source>
        <dbReference type="SAM" id="MobiDB-lite"/>
    </source>
</evidence>
<feature type="region of interest" description="Disordered" evidence="1">
    <location>
        <begin position="291"/>
        <end position="344"/>
    </location>
</feature>
<feature type="region of interest" description="Disordered" evidence="1">
    <location>
        <begin position="850"/>
        <end position="907"/>
    </location>
</feature>
<feature type="region of interest" description="Disordered" evidence="1">
    <location>
        <begin position="1"/>
        <end position="106"/>
    </location>
</feature>
<feature type="compositionally biased region" description="Polar residues" evidence="1">
    <location>
        <begin position="76"/>
        <end position="91"/>
    </location>
</feature>
<feature type="compositionally biased region" description="Polar residues" evidence="1">
    <location>
        <begin position="1"/>
        <end position="14"/>
    </location>
</feature>
<feature type="region of interest" description="Disordered" evidence="1">
    <location>
        <begin position="194"/>
        <end position="213"/>
    </location>
</feature>
<feature type="compositionally biased region" description="Low complexity" evidence="1">
    <location>
        <begin position="41"/>
        <end position="64"/>
    </location>
</feature>
<evidence type="ECO:0000313" key="3">
    <source>
        <dbReference type="Proteomes" id="UP001642405"/>
    </source>
</evidence>
<feature type="compositionally biased region" description="Acidic residues" evidence="1">
    <location>
        <begin position="681"/>
        <end position="690"/>
    </location>
</feature>
<feature type="region of interest" description="Disordered" evidence="1">
    <location>
        <begin position="603"/>
        <end position="648"/>
    </location>
</feature>
<keyword evidence="3" id="KW-1185">Reference proteome</keyword>
<feature type="compositionally biased region" description="Basic and acidic residues" evidence="1">
    <location>
        <begin position="293"/>
        <end position="308"/>
    </location>
</feature>
<feature type="region of interest" description="Disordered" evidence="1">
    <location>
        <begin position="416"/>
        <end position="488"/>
    </location>
</feature>
<organism evidence="2 3">
    <name type="scientific">Sporothrix curviconia</name>
    <dbReference type="NCBI Taxonomy" id="1260050"/>
    <lineage>
        <taxon>Eukaryota</taxon>
        <taxon>Fungi</taxon>
        <taxon>Dikarya</taxon>
        <taxon>Ascomycota</taxon>
        <taxon>Pezizomycotina</taxon>
        <taxon>Sordariomycetes</taxon>
        <taxon>Sordariomycetidae</taxon>
        <taxon>Ophiostomatales</taxon>
        <taxon>Ophiostomataceae</taxon>
        <taxon>Sporothrix</taxon>
    </lineage>
</organism>
<comment type="caution">
    <text evidence="2">The sequence shown here is derived from an EMBL/GenBank/DDBJ whole genome shotgun (WGS) entry which is preliminary data.</text>
</comment>
<feature type="compositionally biased region" description="Low complexity" evidence="1">
    <location>
        <begin position="615"/>
        <end position="640"/>
    </location>
</feature>
<feature type="compositionally biased region" description="Polar residues" evidence="1">
    <location>
        <begin position="330"/>
        <end position="344"/>
    </location>
</feature>
<dbReference type="Proteomes" id="UP001642405">
    <property type="component" value="Unassembled WGS sequence"/>
</dbReference>
<dbReference type="EMBL" id="CAWUHB010000015">
    <property type="protein sequence ID" value="CAK7218175.1"/>
    <property type="molecule type" value="Genomic_DNA"/>
</dbReference>
<accession>A0ABP0BFB6</accession>
<feature type="region of interest" description="Disordered" evidence="1">
    <location>
        <begin position="667"/>
        <end position="745"/>
    </location>
</feature>
<reference evidence="2 3" key="1">
    <citation type="submission" date="2024-01" db="EMBL/GenBank/DDBJ databases">
        <authorList>
            <person name="Allen C."/>
            <person name="Tagirdzhanova G."/>
        </authorList>
    </citation>
    <scope>NUCLEOTIDE SEQUENCE [LARGE SCALE GENOMIC DNA]</scope>
</reference>
<gene>
    <name evidence="2" type="ORF">SCUCBS95973_003394</name>
</gene>
<proteinExistence type="predicted"/>